<name>A0A6A0A7J4_HAELA</name>
<proteinExistence type="predicted"/>
<evidence type="ECO:0000256" key="1">
    <source>
        <dbReference type="SAM" id="MobiDB-lite"/>
    </source>
</evidence>
<gene>
    <name evidence="3" type="ORF">HaLaN_27055</name>
</gene>
<dbReference type="CDD" id="cd09917">
    <property type="entry name" value="F-box_SF"/>
    <property type="match status" value="1"/>
</dbReference>
<evidence type="ECO:0000313" key="4">
    <source>
        <dbReference type="Proteomes" id="UP000485058"/>
    </source>
</evidence>
<feature type="domain" description="F-box" evidence="2">
    <location>
        <begin position="11"/>
        <end position="59"/>
    </location>
</feature>
<reference evidence="3 4" key="1">
    <citation type="submission" date="2020-02" db="EMBL/GenBank/DDBJ databases">
        <title>Draft genome sequence of Haematococcus lacustris strain NIES-144.</title>
        <authorList>
            <person name="Morimoto D."/>
            <person name="Nakagawa S."/>
            <person name="Yoshida T."/>
            <person name="Sawayama S."/>
        </authorList>
    </citation>
    <scope>NUCLEOTIDE SEQUENCE [LARGE SCALE GENOMIC DNA]</scope>
    <source>
        <strain evidence="3 4">NIES-144</strain>
    </source>
</reference>
<sequence>MHSFDNSKAKGSNFLILSDELIGEVCAHCDHYDLLHLTRVCKASRRVISSKCNQVWHKLYMNTFRPDPDRRKNHHKGNSQTSTPPHARLTVASESHADGAPPSLIRSEDRSIVSAMQ</sequence>
<dbReference type="Proteomes" id="UP000485058">
    <property type="component" value="Unassembled WGS sequence"/>
</dbReference>
<dbReference type="PROSITE" id="PS50181">
    <property type="entry name" value="FBOX"/>
    <property type="match status" value="1"/>
</dbReference>
<comment type="caution">
    <text evidence="3">The sequence shown here is derived from an EMBL/GenBank/DDBJ whole genome shotgun (WGS) entry which is preliminary data.</text>
</comment>
<keyword evidence="4" id="KW-1185">Reference proteome</keyword>
<dbReference type="AlphaFoldDB" id="A0A6A0A7J4"/>
<protein>
    <recommendedName>
        <fullName evidence="2">F-box domain-containing protein</fullName>
    </recommendedName>
</protein>
<dbReference type="EMBL" id="BLLF01003927">
    <property type="protein sequence ID" value="GFH28545.1"/>
    <property type="molecule type" value="Genomic_DNA"/>
</dbReference>
<dbReference type="Pfam" id="PF00646">
    <property type="entry name" value="F-box"/>
    <property type="match status" value="1"/>
</dbReference>
<organism evidence="3 4">
    <name type="scientific">Haematococcus lacustris</name>
    <name type="common">Green alga</name>
    <name type="synonym">Haematococcus pluvialis</name>
    <dbReference type="NCBI Taxonomy" id="44745"/>
    <lineage>
        <taxon>Eukaryota</taxon>
        <taxon>Viridiplantae</taxon>
        <taxon>Chlorophyta</taxon>
        <taxon>core chlorophytes</taxon>
        <taxon>Chlorophyceae</taxon>
        <taxon>CS clade</taxon>
        <taxon>Chlamydomonadales</taxon>
        <taxon>Haematococcaceae</taxon>
        <taxon>Haematococcus</taxon>
    </lineage>
</organism>
<dbReference type="Gene3D" id="1.20.1280.50">
    <property type="match status" value="1"/>
</dbReference>
<evidence type="ECO:0000313" key="3">
    <source>
        <dbReference type="EMBL" id="GFH28545.1"/>
    </source>
</evidence>
<feature type="region of interest" description="Disordered" evidence="1">
    <location>
        <begin position="63"/>
        <end position="117"/>
    </location>
</feature>
<dbReference type="SUPFAM" id="SSF81383">
    <property type="entry name" value="F-box domain"/>
    <property type="match status" value="1"/>
</dbReference>
<accession>A0A6A0A7J4</accession>
<dbReference type="InterPro" id="IPR036047">
    <property type="entry name" value="F-box-like_dom_sf"/>
</dbReference>
<dbReference type="InterPro" id="IPR001810">
    <property type="entry name" value="F-box_dom"/>
</dbReference>
<feature type="non-terminal residue" evidence="3">
    <location>
        <position position="117"/>
    </location>
</feature>
<evidence type="ECO:0000259" key="2">
    <source>
        <dbReference type="PROSITE" id="PS50181"/>
    </source>
</evidence>